<dbReference type="AlphaFoldDB" id="A0A1T4M842"/>
<dbReference type="RefSeq" id="WP_078830719.1">
    <property type="nucleotide sequence ID" value="NZ_FUWH01000003.1"/>
</dbReference>
<dbReference type="Gene3D" id="3.40.50.2300">
    <property type="match status" value="2"/>
</dbReference>
<evidence type="ECO:0000313" key="2">
    <source>
        <dbReference type="EMBL" id="SJZ63092.1"/>
    </source>
</evidence>
<evidence type="ECO:0000259" key="1">
    <source>
        <dbReference type="SMART" id="SM00226"/>
    </source>
</evidence>
<dbReference type="OrthoDB" id="7210484at2"/>
<dbReference type="SMART" id="SM00226">
    <property type="entry name" value="LMWPc"/>
    <property type="match status" value="1"/>
</dbReference>
<accession>A0A1T4M842</accession>
<evidence type="ECO:0000313" key="3">
    <source>
        <dbReference type="Proteomes" id="UP000190888"/>
    </source>
</evidence>
<dbReference type="InterPro" id="IPR036196">
    <property type="entry name" value="Ptyr_pPase_sf"/>
</dbReference>
<feature type="domain" description="Phosphotyrosine protein phosphatase I" evidence="1">
    <location>
        <begin position="5"/>
        <end position="110"/>
    </location>
</feature>
<keyword evidence="3" id="KW-1185">Reference proteome</keyword>
<gene>
    <name evidence="2" type="ORF">SAMN04488132_103233</name>
</gene>
<dbReference type="InterPro" id="IPR016919">
    <property type="entry name" value="UCP029416_PTP"/>
</dbReference>
<protein>
    <submittedName>
        <fullName evidence="2">Protein-tyrosine phosphatase</fullName>
    </submittedName>
</protein>
<dbReference type="InterPro" id="IPR023485">
    <property type="entry name" value="Ptyr_pPase"/>
</dbReference>
<sequence>MTDRPNILVVCGKNKKRSRTAEHIFKNNARFNIRSAGLSPKSERKISENDLHWADLVFVMESDHRAKIREVYNHLELPQIEVLHIPDDYEFMDEELVEMLNDRMNGTLNTVYGI</sequence>
<dbReference type="PIRSF" id="PIRSF029416">
    <property type="entry name" value="UCP029416_PTP"/>
    <property type="match status" value="1"/>
</dbReference>
<reference evidence="2 3" key="1">
    <citation type="submission" date="2017-02" db="EMBL/GenBank/DDBJ databases">
        <authorList>
            <person name="Peterson S.W."/>
        </authorList>
    </citation>
    <scope>NUCLEOTIDE SEQUENCE [LARGE SCALE GENOMIC DNA]</scope>
    <source>
        <strain evidence="2 3">DSM 22335</strain>
    </source>
</reference>
<organism evidence="2 3">
    <name type="scientific">Sediminibacterium ginsengisoli</name>
    <dbReference type="NCBI Taxonomy" id="413434"/>
    <lineage>
        <taxon>Bacteria</taxon>
        <taxon>Pseudomonadati</taxon>
        <taxon>Bacteroidota</taxon>
        <taxon>Chitinophagia</taxon>
        <taxon>Chitinophagales</taxon>
        <taxon>Chitinophagaceae</taxon>
        <taxon>Sediminibacterium</taxon>
    </lineage>
</organism>
<dbReference type="EMBL" id="FUWH01000003">
    <property type="protein sequence ID" value="SJZ63092.1"/>
    <property type="molecule type" value="Genomic_DNA"/>
</dbReference>
<name>A0A1T4M842_9BACT</name>
<proteinExistence type="predicted"/>
<dbReference type="STRING" id="413434.SAMN04488132_103233"/>
<dbReference type="SUPFAM" id="SSF52788">
    <property type="entry name" value="Phosphotyrosine protein phosphatases I"/>
    <property type="match status" value="1"/>
</dbReference>
<dbReference type="Proteomes" id="UP000190888">
    <property type="component" value="Unassembled WGS sequence"/>
</dbReference>